<dbReference type="PANTHER" id="PTHR43337">
    <property type="entry name" value="XANTHINE/URACIL PERMEASE C887.17-RELATED"/>
    <property type="match status" value="1"/>
</dbReference>
<evidence type="ECO:0000313" key="9">
    <source>
        <dbReference type="Proteomes" id="UP000070366"/>
    </source>
</evidence>
<keyword evidence="6 7" id="KW-0472">Membrane</keyword>
<dbReference type="OrthoDB" id="9808458at2"/>
<feature type="transmembrane region" description="Helical" evidence="7">
    <location>
        <begin position="439"/>
        <end position="465"/>
    </location>
</feature>
<keyword evidence="4 7" id="KW-0812">Transmembrane</keyword>
<feature type="transmembrane region" description="Helical" evidence="7">
    <location>
        <begin position="100"/>
        <end position="118"/>
    </location>
</feature>
<feature type="transmembrane region" description="Helical" evidence="7">
    <location>
        <begin position="130"/>
        <end position="147"/>
    </location>
</feature>
<keyword evidence="5 7" id="KW-1133">Transmembrane helix</keyword>
<gene>
    <name evidence="8" type="ORF">HMPREF3293_02124</name>
</gene>
<keyword evidence="9" id="KW-1185">Reference proteome</keyword>
<dbReference type="InterPro" id="IPR006043">
    <property type="entry name" value="NCS2"/>
</dbReference>
<evidence type="ECO:0000256" key="2">
    <source>
        <dbReference type="ARBA" id="ARBA00005697"/>
    </source>
</evidence>
<dbReference type="PANTHER" id="PTHR43337:SF1">
    <property type="entry name" value="XANTHINE_URACIL PERMEASE C887.17-RELATED"/>
    <property type="match status" value="1"/>
</dbReference>
<feature type="transmembrane region" description="Helical" evidence="7">
    <location>
        <begin position="159"/>
        <end position="183"/>
    </location>
</feature>
<comment type="subcellular location">
    <subcellularLocation>
        <location evidence="1">Endomembrane system</location>
        <topology evidence="1">Multi-pass membrane protein</topology>
    </subcellularLocation>
</comment>
<dbReference type="Pfam" id="PF00860">
    <property type="entry name" value="Xan_ur_permease"/>
    <property type="match status" value="2"/>
</dbReference>
<evidence type="ECO:0000256" key="6">
    <source>
        <dbReference type="ARBA" id="ARBA00023136"/>
    </source>
</evidence>
<evidence type="ECO:0000256" key="4">
    <source>
        <dbReference type="ARBA" id="ARBA00022692"/>
    </source>
</evidence>
<evidence type="ECO:0000256" key="5">
    <source>
        <dbReference type="ARBA" id="ARBA00022989"/>
    </source>
</evidence>
<comment type="caution">
    <text evidence="8">The sequence shown here is derived from an EMBL/GenBank/DDBJ whole genome shotgun (WGS) entry which is preliminary data.</text>
</comment>
<feature type="transmembrane region" description="Helical" evidence="7">
    <location>
        <begin position="380"/>
        <end position="401"/>
    </location>
</feature>
<dbReference type="GO" id="GO:0005886">
    <property type="term" value="C:plasma membrane"/>
    <property type="evidence" value="ECO:0007669"/>
    <property type="project" value="TreeGrafter"/>
</dbReference>
<evidence type="ECO:0000256" key="7">
    <source>
        <dbReference type="SAM" id="Phobius"/>
    </source>
</evidence>
<dbReference type="EMBL" id="LSZW01000063">
    <property type="protein sequence ID" value="KXK64879.1"/>
    <property type="molecule type" value="Genomic_DNA"/>
</dbReference>
<comment type="similarity">
    <text evidence="2">Belongs to the nucleobase:cation symporter-2 (NCS2) (TC 2.A.40) family. Azg-like subfamily.</text>
</comment>
<organism evidence="8 9">
    <name type="scientific">Christensenella minuta</name>
    <dbReference type="NCBI Taxonomy" id="626937"/>
    <lineage>
        <taxon>Bacteria</taxon>
        <taxon>Bacillati</taxon>
        <taxon>Bacillota</taxon>
        <taxon>Clostridia</taxon>
        <taxon>Christensenellales</taxon>
        <taxon>Christensenellaceae</taxon>
        <taxon>Christensenella</taxon>
    </lineage>
</organism>
<protein>
    <submittedName>
        <fullName evidence="8">Putative permease</fullName>
    </submittedName>
</protein>
<dbReference type="AlphaFoldDB" id="A0A136Q2G7"/>
<sequence length="498" mass="52131">MEKFFKLTDNKTNFRTEVIAGFVTFFTMAYIIFVNPNILSGAGMDHGSVTVATCLSAAIGTLLIGLMSNYPFAQAPGMGLNAFFVYTVCGAMAWEWEGALAAVFISGIIFVIITLSGARGKILNAVPRSLKYAIGAGIGLFIASLGLKNGSMLALSADGFFIGSLANPMMLLAVIGLVITIILMVLKVKGAILIGIVLTTVVGLFMPNGEGGTITSLAGVEVSPLALAGFIAFALMVLFVIIWGVTKKKGMGTIAGICLAATVVLLIANLATGESSISLDQTFMKMDFSKMFVGPTLFVQVISFVTVILAFLMIDMFDTMGTIIGTAEKAGYLDKDGNLPKANQAMMADAIATAAGAVLGTSTVTTFVESVSGVNEGGRTGLTSVVVAILFVLALLFAPIAGIIPSSATAPALIVVGILMMGPLMKIRWDDFAEAAPAFMTVLCMGFMSSITDGIAFGFITYAICKIFTKKAKEVGGIMWGIVIIFIVYYIMRAIVIG</sequence>
<dbReference type="InterPro" id="IPR045018">
    <property type="entry name" value="Azg-like"/>
</dbReference>
<feature type="transmembrane region" description="Helical" evidence="7">
    <location>
        <begin position="12"/>
        <end position="34"/>
    </location>
</feature>
<feature type="transmembrane region" description="Helical" evidence="7">
    <location>
        <begin position="252"/>
        <end position="272"/>
    </location>
</feature>
<proteinExistence type="inferred from homology"/>
<dbReference type="Proteomes" id="UP000070366">
    <property type="component" value="Unassembled WGS sequence"/>
</dbReference>
<evidence type="ECO:0000313" key="8">
    <source>
        <dbReference type="EMBL" id="KXK64879.1"/>
    </source>
</evidence>
<feature type="transmembrane region" description="Helical" evidence="7">
    <location>
        <begin position="78"/>
        <end position="94"/>
    </location>
</feature>
<name>A0A136Q2G7_9FIRM</name>
<evidence type="ECO:0000256" key="1">
    <source>
        <dbReference type="ARBA" id="ARBA00004127"/>
    </source>
</evidence>
<keyword evidence="3" id="KW-0813">Transport</keyword>
<feature type="transmembrane region" description="Helical" evidence="7">
    <location>
        <begin position="46"/>
        <end position="66"/>
    </location>
</feature>
<dbReference type="PATRIC" id="fig|626937.4.peg.2096"/>
<feature type="transmembrane region" description="Helical" evidence="7">
    <location>
        <begin position="477"/>
        <end position="496"/>
    </location>
</feature>
<dbReference type="GO" id="GO:0012505">
    <property type="term" value="C:endomembrane system"/>
    <property type="evidence" value="ECO:0007669"/>
    <property type="project" value="UniProtKB-SubCell"/>
</dbReference>
<dbReference type="KEGG" id="cmiu:B1H56_04655"/>
<feature type="transmembrane region" description="Helical" evidence="7">
    <location>
        <begin position="292"/>
        <end position="314"/>
    </location>
</feature>
<evidence type="ECO:0000256" key="3">
    <source>
        <dbReference type="ARBA" id="ARBA00022448"/>
    </source>
</evidence>
<accession>A0A136Q2G7</accession>
<dbReference type="RefSeq" id="WP_066739930.1">
    <property type="nucleotide sequence ID" value="NZ_CABMOF010000001.1"/>
</dbReference>
<reference evidence="8 9" key="1">
    <citation type="submission" date="2016-02" db="EMBL/GenBank/DDBJ databases">
        <authorList>
            <person name="Wen L."/>
            <person name="He K."/>
            <person name="Yang H."/>
        </authorList>
    </citation>
    <scope>NUCLEOTIDE SEQUENCE [LARGE SCALE GENOMIC DNA]</scope>
    <source>
        <strain evidence="8 9">DSM 22607</strain>
    </source>
</reference>
<dbReference type="STRING" id="626937.HMPREF3293_02124"/>
<feature type="transmembrane region" description="Helical" evidence="7">
    <location>
        <begin position="190"/>
        <end position="206"/>
    </location>
</feature>
<feature type="transmembrane region" description="Helical" evidence="7">
    <location>
        <begin position="408"/>
        <end position="427"/>
    </location>
</feature>
<feature type="transmembrane region" description="Helical" evidence="7">
    <location>
        <begin position="226"/>
        <end position="245"/>
    </location>
</feature>
<dbReference type="GO" id="GO:0005345">
    <property type="term" value="F:purine nucleobase transmembrane transporter activity"/>
    <property type="evidence" value="ECO:0007669"/>
    <property type="project" value="TreeGrafter"/>
</dbReference>